<protein>
    <submittedName>
        <fullName evidence="1">Uncharacterized protein</fullName>
    </submittedName>
</protein>
<comment type="caution">
    <text evidence="1">The sequence shown here is derived from an EMBL/GenBank/DDBJ whole genome shotgun (WGS) entry which is preliminary data.</text>
</comment>
<sequence length="275" mass="29457">MSTRTFVVFQDAPEEQPLKHVPERRDSASLSPAPTPATLAAASVEKENLHPVTGARPDSSADPKKRKNTVLATKLYIPPVPPSTLKKREASDAKLDPKKRKVASAKAKSASKSKGKEPSSSRSTSASVALSKKVKALPKLEEVAEVEAEALDDDKAEQARVDSKCYDLTVSPLADVSEAFEKVLAVSCEPREVASRILSPKSCPAFKATASSKALQPSVGKKAFAFKEDSHAFSTPERKRIYAAFTFTSPSPASKRMAAGYNPSLDVFGDIAFNP</sequence>
<keyword evidence="2" id="KW-1185">Reference proteome</keyword>
<proteinExistence type="predicted"/>
<reference evidence="1" key="1">
    <citation type="submission" date="2021-02" db="EMBL/GenBank/DDBJ databases">
        <authorList>
            <consortium name="DOE Joint Genome Institute"/>
            <person name="Ahrendt S."/>
            <person name="Looney B.P."/>
            <person name="Miyauchi S."/>
            <person name="Morin E."/>
            <person name="Drula E."/>
            <person name="Courty P.E."/>
            <person name="Chicoki N."/>
            <person name="Fauchery L."/>
            <person name="Kohler A."/>
            <person name="Kuo A."/>
            <person name="Labutti K."/>
            <person name="Pangilinan J."/>
            <person name="Lipzen A."/>
            <person name="Riley R."/>
            <person name="Andreopoulos W."/>
            <person name="He G."/>
            <person name="Johnson J."/>
            <person name="Barry K.W."/>
            <person name="Grigoriev I.V."/>
            <person name="Nagy L."/>
            <person name="Hibbett D."/>
            <person name="Henrissat B."/>
            <person name="Matheny P.B."/>
            <person name="Labbe J."/>
            <person name="Martin F."/>
        </authorList>
    </citation>
    <scope>NUCLEOTIDE SEQUENCE</scope>
    <source>
        <strain evidence="1">FP105234-sp</strain>
    </source>
</reference>
<gene>
    <name evidence="1" type="ORF">FA95DRAFT_50913</name>
</gene>
<evidence type="ECO:0000313" key="2">
    <source>
        <dbReference type="Proteomes" id="UP000814033"/>
    </source>
</evidence>
<evidence type="ECO:0000313" key="1">
    <source>
        <dbReference type="EMBL" id="KAI0052081.1"/>
    </source>
</evidence>
<dbReference type="EMBL" id="MU275847">
    <property type="protein sequence ID" value="KAI0052081.1"/>
    <property type="molecule type" value="Genomic_DNA"/>
</dbReference>
<reference evidence="1" key="2">
    <citation type="journal article" date="2022" name="New Phytol.">
        <title>Evolutionary transition to the ectomycorrhizal habit in the genomes of a hyperdiverse lineage of mushroom-forming fungi.</title>
        <authorList>
            <person name="Looney B."/>
            <person name="Miyauchi S."/>
            <person name="Morin E."/>
            <person name="Drula E."/>
            <person name="Courty P.E."/>
            <person name="Kohler A."/>
            <person name="Kuo A."/>
            <person name="LaButti K."/>
            <person name="Pangilinan J."/>
            <person name="Lipzen A."/>
            <person name="Riley R."/>
            <person name="Andreopoulos W."/>
            <person name="He G."/>
            <person name="Johnson J."/>
            <person name="Nolan M."/>
            <person name="Tritt A."/>
            <person name="Barry K.W."/>
            <person name="Grigoriev I.V."/>
            <person name="Nagy L.G."/>
            <person name="Hibbett D."/>
            <person name="Henrissat B."/>
            <person name="Matheny P.B."/>
            <person name="Labbe J."/>
            <person name="Martin F.M."/>
        </authorList>
    </citation>
    <scope>NUCLEOTIDE SEQUENCE</scope>
    <source>
        <strain evidence="1">FP105234-sp</strain>
    </source>
</reference>
<dbReference type="Proteomes" id="UP000814033">
    <property type="component" value="Unassembled WGS sequence"/>
</dbReference>
<organism evidence="1 2">
    <name type="scientific">Auriscalpium vulgare</name>
    <dbReference type="NCBI Taxonomy" id="40419"/>
    <lineage>
        <taxon>Eukaryota</taxon>
        <taxon>Fungi</taxon>
        <taxon>Dikarya</taxon>
        <taxon>Basidiomycota</taxon>
        <taxon>Agaricomycotina</taxon>
        <taxon>Agaricomycetes</taxon>
        <taxon>Russulales</taxon>
        <taxon>Auriscalpiaceae</taxon>
        <taxon>Auriscalpium</taxon>
    </lineage>
</organism>
<name>A0ACB8S7Z9_9AGAM</name>
<accession>A0ACB8S7Z9</accession>